<dbReference type="EMBL" id="JBHSZO010000017">
    <property type="protein sequence ID" value="MFC7219082.1"/>
    <property type="molecule type" value="Genomic_DNA"/>
</dbReference>
<accession>A0ABW2GEQ6</accession>
<name>A0ABW2GEQ6_9ACTN</name>
<comment type="caution">
    <text evidence="1">The sequence shown here is derived from an EMBL/GenBank/DDBJ whole genome shotgun (WGS) entry which is preliminary data.</text>
</comment>
<dbReference type="Proteomes" id="UP001596413">
    <property type="component" value="Unassembled WGS sequence"/>
</dbReference>
<organism evidence="1 2">
    <name type="scientific">Streptomyces polyrhachis</name>
    <dbReference type="NCBI Taxonomy" id="1282885"/>
    <lineage>
        <taxon>Bacteria</taxon>
        <taxon>Bacillati</taxon>
        <taxon>Actinomycetota</taxon>
        <taxon>Actinomycetes</taxon>
        <taxon>Kitasatosporales</taxon>
        <taxon>Streptomycetaceae</taxon>
        <taxon>Streptomyces</taxon>
    </lineage>
</organism>
<proteinExistence type="predicted"/>
<reference evidence="2" key="1">
    <citation type="journal article" date="2019" name="Int. J. Syst. Evol. Microbiol.">
        <title>The Global Catalogue of Microorganisms (GCM) 10K type strain sequencing project: providing services to taxonomists for standard genome sequencing and annotation.</title>
        <authorList>
            <consortium name="The Broad Institute Genomics Platform"/>
            <consortium name="The Broad Institute Genome Sequencing Center for Infectious Disease"/>
            <person name="Wu L."/>
            <person name="Ma J."/>
        </authorList>
    </citation>
    <scope>NUCLEOTIDE SEQUENCE [LARGE SCALE GENOMIC DNA]</scope>
    <source>
        <strain evidence="2">CGMCC 1.13681</strain>
    </source>
</reference>
<evidence type="ECO:0000313" key="1">
    <source>
        <dbReference type="EMBL" id="MFC7219082.1"/>
    </source>
</evidence>
<sequence>MHYEFMNASRRARIERAEQRRLVQEARRAAGAAAPARIARGSRDVFVRAA</sequence>
<keyword evidence="2" id="KW-1185">Reference proteome</keyword>
<gene>
    <name evidence="1" type="ORF">ACFQLX_13030</name>
</gene>
<dbReference type="RefSeq" id="WP_386414600.1">
    <property type="nucleotide sequence ID" value="NZ_JBHSZO010000017.1"/>
</dbReference>
<evidence type="ECO:0000313" key="2">
    <source>
        <dbReference type="Proteomes" id="UP001596413"/>
    </source>
</evidence>
<protein>
    <submittedName>
        <fullName evidence="1">Uncharacterized protein</fullName>
    </submittedName>
</protein>